<name>A0A9D4U082_ADICA</name>
<proteinExistence type="predicted"/>
<reference evidence="1" key="1">
    <citation type="submission" date="2021-01" db="EMBL/GenBank/DDBJ databases">
        <title>Adiantum capillus-veneris genome.</title>
        <authorList>
            <person name="Fang Y."/>
            <person name="Liao Q."/>
        </authorList>
    </citation>
    <scope>NUCLEOTIDE SEQUENCE</scope>
    <source>
        <strain evidence="1">H3</strain>
        <tissue evidence="1">Leaf</tissue>
    </source>
</reference>
<gene>
    <name evidence="1" type="ORF">GOP47_0025258</name>
</gene>
<comment type="caution">
    <text evidence="1">The sequence shown here is derived from an EMBL/GenBank/DDBJ whole genome shotgun (WGS) entry which is preliminary data.</text>
</comment>
<dbReference type="Proteomes" id="UP000886520">
    <property type="component" value="Chromosome 25"/>
</dbReference>
<dbReference type="EMBL" id="JABFUD020000025">
    <property type="protein sequence ID" value="KAI5058939.1"/>
    <property type="molecule type" value="Genomic_DNA"/>
</dbReference>
<keyword evidence="2" id="KW-1185">Reference proteome</keyword>
<accession>A0A9D4U082</accession>
<organism evidence="1 2">
    <name type="scientific">Adiantum capillus-veneris</name>
    <name type="common">Maidenhair fern</name>
    <dbReference type="NCBI Taxonomy" id="13818"/>
    <lineage>
        <taxon>Eukaryota</taxon>
        <taxon>Viridiplantae</taxon>
        <taxon>Streptophyta</taxon>
        <taxon>Embryophyta</taxon>
        <taxon>Tracheophyta</taxon>
        <taxon>Polypodiopsida</taxon>
        <taxon>Polypodiidae</taxon>
        <taxon>Polypodiales</taxon>
        <taxon>Pteridineae</taxon>
        <taxon>Pteridaceae</taxon>
        <taxon>Vittarioideae</taxon>
        <taxon>Adiantum</taxon>
    </lineage>
</organism>
<sequence length="67" mass="6398">MAVDFAISALADMMATSGAIAAARAAFLVAGAVNSREVAVAPTTEGSSADGVATTTTGARLTAILAA</sequence>
<dbReference type="AlphaFoldDB" id="A0A9D4U082"/>
<evidence type="ECO:0000313" key="2">
    <source>
        <dbReference type="Proteomes" id="UP000886520"/>
    </source>
</evidence>
<evidence type="ECO:0000313" key="1">
    <source>
        <dbReference type="EMBL" id="KAI5058939.1"/>
    </source>
</evidence>
<protein>
    <submittedName>
        <fullName evidence="1">Uncharacterized protein</fullName>
    </submittedName>
</protein>